<sequence length="83" mass="9071">MSTDPFHAGRSGGRPGRHPAPRAVSWAQTLAVFCFGASILMELGPSEWHWPLWGHGWPILILDGVGALLMAGSLVQLWAARRR</sequence>
<accession>A0ABZ3D2C7</accession>
<dbReference type="Proteomes" id="UP001449795">
    <property type="component" value="Chromosome"/>
</dbReference>
<feature type="transmembrane region" description="Helical" evidence="2">
    <location>
        <begin position="56"/>
        <end position="79"/>
    </location>
</feature>
<protein>
    <submittedName>
        <fullName evidence="3">Uncharacterized protein</fullName>
    </submittedName>
</protein>
<evidence type="ECO:0000313" key="4">
    <source>
        <dbReference type="Proteomes" id="UP001449795"/>
    </source>
</evidence>
<keyword evidence="2" id="KW-0472">Membrane</keyword>
<feature type="region of interest" description="Disordered" evidence="1">
    <location>
        <begin position="1"/>
        <end position="21"/>
    </location>
</feature>
<reference evidence="3 4" key="1">
    <citation type="submission" date="2024-04" db="EMBL/GenBank/DDBJ databases">
        <title>Complete genome sequence of Nguyenibacter vanlangesis HBCM-1154, a strain capable of nitrogen fixation, IAA production, and phosphorus solubilization isolated from sugarcane soil.</title>
        <authorList>
            <person name="MY HANH P."/>
        </authorList>
    </citation>
    <scope>NUCLEOTIDE SEQUENCE [LARGE SCALE GENOMIC DNA]</scope>
    <source>
        <strain evidence="3 4">HBCM 1154</strain>
    </source>
</reference>
<evidence type="ECO:0000256" key="2">
    <source>
        <dbReference type="SAM" id="Phobius"/>
    </source>
</evidence>
<organism evidence="3 4">
    <name type="scientific">Nguyenibacter vanlangensis</name>
    <dbReference type="NCBI Taxonomy" id="1216886"/>
    <lineage>
        <taxon>Bacteria</taxon>
        <taxon>Pseudomonadati</taxon>
        <taxon>Pseudomonadota</taxon>
        <taxon>Alphaproteobacteria</taxon>
        <taxon>Acetobacterales</taxon>
        <taxon>Acetobacteraceae</taxon>
        <taxon>Nguyenibacter</taxon>
    </lineage>
</organism>
<name>A0ABZ3D2C7_9PROT</name>
<evidence type="ECO:0000256" key="1">
    <source>
        <dbReference type="SAM" id="MobiDB-lite"/>
    </source>
</evidence>
<keyword evidence="2" id="KW-0812">Transmembrane</keyword>
<evidence type="ECO:0000313" key="3">
    <source>
        <dbReference type="EMBL" id="XAE41716.1"/>
    </source>
</evidence>
<keyword evidence="4" id="KW-1185">Reference proteome</keyword>
<proteinExistence type="predicted"/>
<feature type="transmembrane region" description="Helical" evidence="2">
    <location>
        <begin position="23"/>
        <end position="44"/>
    </location>
</feature>
<keyword evidence="2" id="KW-1133">Transmembrane helix</keyword>
<dbReference type="RefSeq" id="WP_342627591.1">
    <property type="nucleotide sequence ID" value="NZ_CP152276.1"/>
</dbReference>
<dbReference type="EMBL" id="CP152276">
    <property type="protein sequence ID" value="XAE41716.1"/>
    <property type="molecule type" value="Genomic_DNA"/>
</dbReference>
<gene>
    <name evidence="3" type="ORF">AAC691_15680</name>
</gene>